<dbReference type="HOGENOM" id="CLU_1355827_0_0_1"/>
<proteinExistence type="predicted"/>
<name>K1P8V6_MAGGI</name>
<dbReference type="InParanoid" id="K1P8V6"/>
<dbReference type="EMBL" id="JH816919">
    <property type="protein sequence ID" value="EKC20152.1"/>
    <property type="molecule type" value="Genomic_DNA"/>
</dbReference>
<gene>
    <name evidence="1" type="ORF">CGI_10006720</name>
</gene>
<keyword evidence="1" id="KW-0808">Transferase</keyword>
<dbReference type="InterPro" id="IPR011009">
    <property type="entry name" value="Kinase-like_dom_sf"/>
</dbReference>
<reference evidence="1" key="1">
    <citation type="journal article" date="2012" name="Nature">
        <title>The oyster genome reveals stress adaptation and complexity of shell formation.</title>
        <authorList>
            <person name="Zhang G."/>
            <person name="Fang X."/>
            <person name="Guo X."/>
            <person name="Li L."/>
            <person name="Luo R."/>
            <person name="Xu F."/>
            <person name="Yang P."/>
            <person name="Zhang L."/>
            <person name="Wang X."/>
            <person name="Qi H."/>
            <person name="Xiong Z."/>
            <person name="Que H."/>
            <person name="Xie Y."/>
            <person name="Holland P.W."/>
            <person name="Paps J."/>
            <person name="Zhu Y."/>
            <person name="Wu F."/>
            <person name="Chen Y."/>
            <person name="Wang J."/>
            <person name="Peng C."/>
            <person name="Meng J."/>
            <person name="Yang L."/>
            <person name="Liu J."/>
            <person name="Wen B."/>
            <person name="Zhang N."/>
            <person name="Huang Z."/>
            <person name="Zhu Q."/>
            <person name="Feng Y."/>
            <person name="Mount A."/>
            <person name="Hedgecock D."/>
            <person name="Xu Z."/>
            <person name="Liu Y."/>
            <person name="Domazet-Loso T."/>
            <person name="Du Y."/>
            <person name="Sun X."/>
            <person name="Zhang S."/>
            <person name="Liu B."/>
            <person name="Cheng P."/>
            <person name="Jiang X."/>
            <person name="Li J."/>
            <person name="Fan D."/>
            <person name="Wang W."/>
            <person name="Fu W."/>
            <person name="Wang T."/>
            <person name="Wang B."/>
            <person name="Zhang J."/>
            <person name="Peng Z."/>
            <person name="Li Y."/>
            <person name="Li N."/>
            <person name="Wang J."/>
            <person name="Chen M."/>
            <person name="He Y."/>
            <person name="Tan F."/>
            <person name="Song X."/>
            <person name="Zheng Q."/>
            <person name="Huang R."/>
            <person name="Yang H."/>
            <person name="Du X."/>
            <person name="Chen L."/>
            <person name="Yang M."/>
            <person name="Gaffney P.M."/>
            <person name="Wang S."/>
            <person name="Luo L."/>
            <person name="She Z."/>
            <person name="Ming Y."/>
            <person name="Huang W."/>
            <person name="Zhang S."/>
            <person name="Huang B."/>
            <person name="Zhang Y."/>
            <person name="Qu T."/>
            <person name="Ni P."/>
            <person name="Miao G."/>
            <person name="Wang J."/>
            <person name="Wang Q."/>
            <person name="Steinberg C.E."/>
            <person name="Wang H."/>
            <person name="Li N."/>
            <person name="Qian L."/>
            <person name="Zhang G."/>
            <person name="Li Y."/>
            <person name="Yang H."/>
            <person name="Liu X."/>
            <person name="Wang J."/>
            <person name="Yin Y."/>
            <person name="Wang J."/>
        </authorList>
    </citation>
    <scope>NUCLEOTIDE SEQUENCE [LARGE SCALE GENOMIC DNA]</scope>
    <source>
        <strain evidence="1">05x7-T-G4-1.051#20</strain>
    </source>
</reference>
<dbReference type="AlphaFoldDB" id="K1P8V6"/>
<sequence>MEVCECSLADVILCDRHIMEMCQCNSYRRKTCHMFKEKDRSVLEFVEAWELFTKMLEDILNGLIKDNIAKIADVGMSKPKNQLQGTITGTPVFMAPEVLEGRMYGLSADIFSLSIMMWEMWYGRRVFSESVYSDVMTTYSSIKEHVVSGQRPKFTEKTAPPQEIQTMMEECWVDVADNRPTVRQLKTRLNEVVANLTFTTPC</sequence>
<dbReference type="GO" id="GO:0004672">
    <property type="term" value="F:protein kinase activity"/>
    <property type="evidence" value="ECO:0007669"/>
    <property type="project" value="InterPro"/>
</dbReference>
<dbReference type="Gene3D" id="1.10.510.10">
    <property type="entry name" value="Transferase(Phosphotransferase) domain 1"/>
    <property type="match status" value="1"/>
</dbReference>
<dbReference type="GO" id="GO:0005524">
    <property type="term" value="F:ATP binding"/>
    <property type="evidence" value="ECO:0007669"/>
    <property type="project" value="InterPro"/>
</dbReference>
<keyword evidence="1" id="KW-0418">Kinase</keyword>
<evidence type="ECO:0000313" key="1">
    <source>
        <dbReference type="EMBL" id="EKC20152.1"/>
    </source>
</evidence>
<dbReference type="PROSITE" id="PS50011">
    <property type="entry name" value="PROTEIN_KINASE_DOM"/>
    <property type="match status" value="1"/>
</dbReference>
<organism evidence="1">
    <name type="scientific">Magallana gigas</name>
    <name type="common">Pacific oyster</name>
    <name type="synonym">Crassostrea gigas</name>
    <dbReference type="NCBI Taxonomy" id="29159"/>
    <lineage>
        <taxon>Eukaryota</taxon>
        <taxon>Metazoa</taxon>
        <taxon>Spiralia</taxon>
        <taxon>Lophotrochozoa</taxon>
        <taxon>Mollusca</taxon>
        <taxon>Bivalvia</taxon>
        <taxon>Autobranchia</taxon>
        <taxon>Pteriomorphia</taxon>
        <taxon>Ostreida</taxon>
        <taxon>Ostreoidea</taxon>
        <taxon>Ostreidae</taxon>
        <taxon>Magallana</taxon>
    </lineage>
</organism>
<dbReference type="InterPro" id="IPR000719">
    <property type="entry name" value="Prot_kinase_dom"/>
</dbReference>
<dbReference type="Pfam" id="PF00069">
    <property type="entry name" value="Pkinase"/>
    <property type="match status" value="1"/>
</dbReference>
<dbReference type="SUPFAM" id="SSF56112">
    <property type="entry name" value="Protein kinase-like (PK-like)"/>
    <property type="match status" value="1"/>
</dbReference>
<accession>K1P8V6</accession>
<dbReference type="PANTHER" id="PTHR26392">
    <property type="entry name" value="MITOGEN-ACTIVATED PROTEIN KINASE KINASE KINASE 7-RELATED"/>
    <property type="match status" value="1"/>
</dbReference>
<protein>
    <submittedName>
        <fullName evidence="1">Dual serine/threonine and tyrosine protein kinase</fullName>
    </submittedName>
</protein>
<dbReference type="PANTHER" id="PTHR26392:SF92">
    <property type="entry name" value="PROTEIN KINASE DOMAIN-CONTAINING PROTEIN"/>
    <property type="match status" value="1"/>
</dbReference>